<comment type="caution">
    <text evidence="2">The sequence shown here is derived from an EMBL/GenBank/DDBJ whole genome shotgun (WGS) entry which is preliminary data.</text>
</comment>
<feature type="region of interest" description="Disordered" evidence="1">
    <location>
        <begin position="234"/>
        <end position="260"/>
    </location>
</feature>
<accession>A0A9P4JLK1</accession>
<feature type="compositionally biased region" description="Polar residues" evidence="1">
    <location>
        <begin position="243"/>
        <end position="254"/>
    </location>
</feature>
<evidence type="ECO:0000256" key="1">
    <source>
        <dbReference type="SAM" id="MobiDB-lite"/>
    </source>
</evidence>
<reference evidence="2" key="1">
    <citation type="journal article" date="2020" name="Stud. Mycol.">
        <title>101 Dothideomycetes genomes: a test case for predicting lifestyles and emergence of pathogens.</title>
        <authorList>
            <person name="Haridas S."/>
            <person name="Albert R."/>
            <person name="Binder M."/>
            <person name="Bloem J."/>
            <person name="Labutti K."/>
            <person name="Salamov A."/>
            <person name="Andreopoulos B."/>
            <person name="Baker S."/>
            <person name="Barry K."/>
            <person name="Bills G."/>
            <person name="Bluhm B."/>
            <person name="Cannon C."/>
            <person name="Castanera R."/>
            <person name="Culley D."/>
            <person name="Daum C."/>
            <person name="Ezra D."/>
            <person name="Gonzalez J."/>
            <person name="Henrissat B."/>
            <person name="Kuo A."/>
            <person name="Liang C."/>
            <person name="Lipzen A."/>
            <person name="Lutzoni F."/>
            <person name="Magnuson J."/>
            <person name="Mondo S."/>
            <person name="Nolan M."/>
            <person name="Ohm R."/>
            <person name="Pangilinan J."/>
            <person name="Park H.-J."/>
            <person name="Ramirez L."/>
            <person name="Alfaro M."/>
            <person name="Sun H."/>
            <person name="Tritt A."/>
            <person name="Yoshinaga Y."/>
            <person name="Zwiers L.-H."/>
            <person name="Turgeon B."/>
            <person name="Goodwin S."/>
            <person name="Spatafora J."/>
            <person name="Crous P."/>
            <person name="Grigoriev I."/>
        </authorList>
    </citation>
    <scope>NUCLEOTIDE SEQUENCE</scope>
    <source>
        <strain evidence="2">ATCC 74209</strain>
    </source>
</reference>
<dbReference type="EMBL" id="ML994125">
    <property type="protein sequence ID" value="KAF2198688.1"/>
    <property type="molecule type" value="Genomic_DNA"/>
</dbReference>
<gene>
    <name evidence="2" type="ORF">GQ43DRAFT_493089</name>
</gene>
<name>A0A9P4JLK1_9PLEO</name>
<sequence length="477" mass="54201">MTVVITHFDNRSIKLEIGIIIYRTGNSTHTINHYHNKPIPHVFHRDQQVFSPPPFSRPFPNSPRFRGVRSDAFALINISPDPAPRYQQLSPAALVRTDSGVPSLVYDSAEAESDTPLLIALDSESEEKASHFNALLESMKVTFGPAVCRESALRSRFRSPHLRQNLSPFPQRSATSTTPKIPPSTTQKAKSRSHQALVLDGNHNPFPSALAPPPSANSFSPLIEKIVDLGIDSDTDTSSSTSNCALESSPSRTPTKPIWRNRDPTRRVRFAGGCAVRKNVQLPILCPKNQSRIPQNLIHHRRDNITDYDNNGFWRFARANRVKGEMERIPREVGMLEYAVDWNNLGKRIKGAVKRKDVQVVPEMIPDGENRRERNVREWEMMWEVRENGMSVEERRRLEAEKKRREFEKNEVAIVHGSIPEWCNIREKNSGAHEREGWGSSAEEKRESEADEQKKEFESLKRRKSDEGRKADGGTVL</sequence>
<evidence type="ECO:0000313" key="3">
    <source>
        <dbReference type="Proteomes" id="UP000799536"/>
    </source>
</evidence>
<proteinExistence type="predicted"/>
<keyword evidence="3" id="KW-1185">Reference proteome</keyword>
<evidence type="ECO:0000313" key="2">
    <source>
        <dbReference type="EMBL" id="KAF2198688.1"/>
    </source>
</evidence>
<feature type="region of interest" description="Disordered" evidence="1">
    <location>
        <begin position="159"/>
        <end position="190"/>
    </location>
</feature>
<feature type="compositionally biased region" description="Polar residues" evidence="1">
    <location>
        <begin position="162"/>
        <end position="172"/>
    </location>
</feature>
<feature type="compositionally biased region" description="Low complexity" evidence="1">
    <location>
        <begin position="173"/>
        <end position="186"/>
    </location>
</feature>
<protein>
    <submittedName>
        <fullName evidence="2">Uncharacterized protein</fullName>
    </submittedName>
</protein>
<dbReference type="Proteomes" id="UP000799536">
    <property type="component" value="Unassembled WGS sequence"/>
</dbReference>
<organism evidence="2 3">
    <name type="scientific">Delitschia confertaspora ATCC 74209</name>
    <dbReference type="NCBI Taxonomy" id="1513339"/>
    <lineage>
        <taxon>Eukaryota</taxon>
        <taxon>Fungi</taxon>
        <taxon>Dikarya</taxon>
        <taxon>Ascomycota</taxon>
        <taxon>Pezizomycotina</taxon>
        <taxon>Dothideomycetes</taxon>
        <taxon>Pleosporomycetidae</taxon>
        <taxon>Pleosporales</taxon>
        <taxon>Delitschiaceae</taxon>
        <taxon>Delitschia</taxon>
    </lineage>
</organism>
<dbReference type="AlphaFoldDB" id="A0A9P4JLK1"/>
<feature type="region of interest" description="Disordered" evidence="1">
    <location>
        <begin position="427"/>
        <end position="477"/>
    </location>
</feature>